<accession>A0ABQ6G9P9</accession>
<sequence length="41" mass="4838">MRDAEMQATSTEEKRTELNIREILTQLDIPPEKWPTDLIQP</sequence>
<name>A0ABQ6G9P9_9BACL</name>
<keyword evidence="2" id="KW-1185">Reference proteome</keyword>
<dbReference type="RefSeq" id="WP_284236704.1">
    <property type="nucleotide sequence ID" value="NZ_BSSQ01000001.1"/>
</dbReference>
<organism evidence="1 2">
    <name type="scientific">Paenibacillus glycanilyticus</name>
    <dbReference type="NCBI Taxonomy" id="126569"/>
    <lineage>
        <taxon>Bacteria</taxon>
        <taxon>Bacillati</taxon>
        <taxon>Bacillota</taxon>
        <taxon>Bacilli</taxon>
        <taxon>Bacillales</taxon>
        <taxon>Paenibacillaceae</taxon>
        <taxon>Paenibacillus</taxon>
    </lineage>
</organism>
<dbReference type="EMBL" id="BSSQ01000001">
    <property type="protein sequence ID" value="GLX66026.1"/>
    <property type="molecule type" value="Genomic_DNA"/>
</dbReference>
<proteinExistence type="predicted"/>
<dbReference type="Proteomes" id="UP001157114">
    <property type="component" value="Unassembled WGS sequence"/>
</dbReference>
<reference evidence="1 2" key="1">
    <citation type="submission" date="2023-03" db="EMBL/GenBank/DDBJ databases">
        <title>Draft genome sequence of the bacteria which degrade cell wall of Tricholomamatutake.</title>
        <authorList>
            <person name="Konishi Y."/>
            <person name="Fukuta Y."/>
            <person name="Shirasaka N."/>
        </authorList>
    </citation>
    <scope>NUCLEOTIDE SEQUENCE [LARGE SCALE GENOMIC DNA]</scope>
    <source>
        <strain evidence="2">mu1</strain>
    </source>
</reference>
<evidence type="ECO:0000313" key="2">
    <source>
        <dbReference type="Proteomes" id="UP001157114"/>
    </source>
</evidence>
<gene>
    <name evidence="1" type="ORF">MU1_03700</name>
</gene>
<comment type="caution">
    <text evidence="1">The sequence shown here is derived from an EMBL/GenBank/DDBJ whole genome shotgun (WGS) entry which is preliminary data.</text>
</comment>
<protein>
    <submittedName>
        <fullName evidence="1">Uncharacterized protein</fullName>
    </submittedName>
</protein>
<evidence type="ECO:0000313" key="1">
    <source>
        <dbReference type="EMBL" id="GLX66026.1"/>
    </source>
</evidence>